<feature type="domain" description="Band 7" evidence="2">
    <location>
        <begin position="71"/>
        <end position="228"/>
    </location>
</feature>
<comment type="similarity">
    <text evidence="1">Belongs to the band 7/mec-2 family.</text>
</comment>
<organism evidence="3 4">
    <name type="scientific">Rozella allomycis (strain CSF55)</name>
    <dbReference type="NCBI Taxonomy" id="988480"/>
    <lineage>
        <taxon>Eukaryota</taxon>
        <taxon>Fungi</taxon>
        <taxon>Fungi incertae sedis</taxon>
        <taxon>Cryptomycota</taxon>
        <taxon>Cryptomycota incertae sedis</taxon>
        <taxon>Rozella</taxon>
    </lineage>
</organism>
<dbReference type="InterPro" id="IPR001107">
    <property type="entry name" value="Band_7"/>
</dbReference>
<dbReference type="Gene3D" id="3.30.479.30">
    <property type="entry name" value="Band 7 domain"/>
    <property type="match status" value="1"/>
</dbReference>
<dbReference type="InterPro" id="IPR043202">
    <property type="entry name" value="Band-7_stomatin-like"/>
</dbReference>
<dbReference type="FunFam" id="3.30.479.30:FF:000004">
    <property type="entry name" value="Putative membrane protease family, stomatin"/>
    <property type="match status" value="1"/>
</dbReference>
<name>A0A4P9YHJ6_ROZAC</name>
<evidence type="ECO:0000256" key="1">
    <source>
        <dbReference type="ARBA" id="ARBA00008164"/>
    </source>
</evidence>
<accession>A0A4P9YHJ6</accession>
<dbReference type="GO" id="GO:0098552">
    <property type="term" value="C:side of membrane"/>
    <property type="evidence" value="ECO:0007669"/>
    <property type="project" value="UniProtKB-ARBA"/>
</dbReference>
<dbReference type="Pfam" id="PF01145">
    <property type="entry name" value="Band_7"/>
    <property type="match status" value="1"/>
</dbReference>
<dbReference type="PANTHER" id="PTHR10264">
    <property type="entry name" value="BAND 7 PROTEIN-RELATED"/>
    <property type="match status" value="1"/>
</dbReference>
<gene>
    <name evidence="3" type="ORF">ROZALSC1DRAFT_29541</name>
</gene>
<dbReference type="GO" id="GO:0005886">
    <property type="term" value="C:plasma membrane"/>
    <property type="evidence" value="ECO:0007669"/>
    <property type="project" value="InterPro"/>
</dbReference>
<evidence type="ECO:0000259" key="2">
    <source>
        <dbReference type="SMART" id="SM00244"/>
    </source>
</evidence>
<proteinExistence type="inferred from homology"/>
<dbReference type="SMART" id="SM00244">
    <property type="entry name" value="PHB"/>
    <property type="match status" value="1"/>
</dbReference>
<sequence length="303" mass="33257">MESVMPSVAPQIQKQAFVTEPPNGYSIPVNFARDISDTPPSSHALYESVKTWYGNLKGFFGAYIPCCCCSNPMKTITQGNVGLVSKFGVVYKILDPGLHSINTETEFLEVVSVSIQVMDIPRQEVMTKDNVNVSIDSVLYWHIVDPFVARCQVADISLALRERAQTTLRDSIGSRDLHSLVSNRDDIALDIKRIIEDTAKSWGVGIESILIKDLQFSKDLMDDLSAVAAAKRVGESKVIAARAEVTAAKLMREASDILNTPAAMQIRYLETLANMSKAPNTKVIFTNGENESDLVSKTVIGNI</sequence>
<dbReference type="CDD" id="cd13437">
    <property type="entry name" value="SPFH_alloslipin"/>
    <property type="match status" value="1"/>
</dbReference>
<evidence type="ECO:0000313" key="4">
    <source>
        <dbReference type="Proteomes" id="UP000281549"/>
    </source>
</evidence>
<protein>
    <recommendedName>
        <fullName evidence="2">Band 7 domain-containing protein</fullName>
    </recommendedName>
</protein>
<dbReference type="EMBL" id="ML005362">
    <property type="protein sequence ID" value="RKP18815.1"/>
    <property type="molecule type" value="Genomic_DNA"/>
</dbReference>
<dbReference type="Proteomes" id="UP000281549">
    <property type="component" value="Unassembled WGS sequence"/>
</dbReference>
<dbReference type="InterPro" id="IPR001972">
    <property type="entry name" value="Stomatin_HflK_fam"/>
</dbReference>
<dbReference type="AlphaFoldDB" id="A0A4P9YHJ6"/>
<dbReference type="SUPFAM" id="SSF117892">
    <property type="entry name" value="Band 7/SPFH domain"/>
    <property type="match status" value="1"/>
</dbReference>
<dbReference type="Gene3D" id="6.10.250.2090">
    <property type="match status" value="1"/>
</dbReference>
<dbReference type="PRINTS" id="PR00721">
    <property type="entry name" value="STOMATIN"/>
</dbReference>
<dbReference type="InterPro" id="IPR036013">
    <property type="entry name" value="Band_7/SPFH_dom_sf"/>
</dbReference>
<dbReference type="PANTHER" id="PTHR10264:SF19">
    <property type="entry name" value="AT06885P-RELATED"/>
    <property type="match status" value="1"/>
</dbReference>
<evidence type="ECO:0000313" key="3">
    <source>
        <dbReference type="EMBL" id="RKP18815.1"/>
    </source>
</evidence>
<reference evidence="4" key="1">
    <citation type="journal article" date="2018" name="Nat. Microbiol.">
        <title>Leveraging single-cell genomics to expand the fungal tree of life.</title>
        <authorList>
            <person name="Ahrendt S.R."/>
            <person name="Quandt C.A."/>
            <person name="Ciobanu D."/>
            <person name="Clum A."/>
            <person name="Salamov A."/>
            <person name="Andreopoulos B."/>
            <person name="Cheng J.F."/>
            <person name="Woyke T."/>
            <person name="Pelin A."/>
            <person name="Henrissat B."/>
            <person name="Reynolds N.K."/>
            <person name="Benny G.L."/>
            <person name="Smith M.E."/>
            <person name="James T.Y."/>
            <person name="Grigoriev I.V."/>
        </authorList>
    </citation>
    <scope>NUCLEOTIDE SEQUENCE [LARGE SCALE GENOMIC DNA]</scope>
    <source>
        <strain evidence="4">CSF55</strain>
    </source>
</reference>